<organism evidence="3 4">
    <name type="scientific">Candidatus Levilactobacillus faecigallinarum</name>
    <dbReference type="NCBI Taxonomy" id="2838638"/>
    <lineage>
        <taxon>Bacteria</taxon>
        <taxon>Bacillati</taxon>
        <taxon>Bacillota</taxon>
        <taxon>Bacilli</taxon>
        <taxon>Lactobacillales</taxon>
        <taxon>Lactobacillaceae</taxon>
        <taxon>Levilactobacillus</taxon>
    </lineage>
</organism>
<dbReference type="InterPro" id="IPR000551">
    <property type="entry name" value="MerR-type_HTH_dom"/>
</dbReference>
<evidence type="ECO:0000313" key="4">
    <source>
        <dbReference type="Proteomes" id="UP000886822"/>
    </source>
</evidence>
<dbReference type="PANTHER" id="PTHR30204">
    <property type="entry name" value="REDOX-CYCLING DRUG-SENSING TRANSCRIPTIONAL ACTIVATOR SOXR"/>
    <property type="match status" value="1"/>
</dbReference>
<keyword evidence="1" id="KW-0238">DNA-binding</keyword>
<reference evidence="3" key="1">
    <citation type="journal article" date="2021" name="PeerJ">
        <title>Extensive microbial diversity within the chicken gut microbiome revealed by metagenomics and culture.</title>
        <authorList>
            <person name="Gilroy R."/>
            <person name="Ravi A."/>
            <person name="Getino M."/>
            <person name="Pursley I."/>
            <person name="Horton D.L."/>
            <person name="Alikhan N.F."/>
            <person name="Baker D."/>
            <person name="Gharbi K."/>
            <person name="Hall N."/>
            <person name="Watson M."/>
            <person name="Adriaenssens E.M."/>
            <person name="Foster-Nyarko E."/>
            <person name="Jarju S."/>
            <person name="Secka A."/>
            <person name="Antonio M."/>
            <person name="Oren A."/>
            <person name="Chaudhuri R.R."/>
            <person name="La Ragione R."/>
            <person name="Hildebrand F."/>
            <person name="Pallen M.J."/>
        </authorList>
    </citation>
    <scope>NUCLEOTIDE SEQUENCE</scope>
    <source>
        <strain evidence="3">CHK173-259</strain>
    </source>
</reference>
<accession>A0A9D1QTF9</accession>
<dbReference type="SMART" id="SM00422">
    <property type="entry name" value="HTH_MERR"/>
    <property type="match status" value="1"/>
</dbReference>
<protein>
    <submittedName>
        <fullName evidence="3">MerR family transcriptional regulator</fullName>
    </submittedName>
</protein>
<feature type="domain" description="HTH merR-type" evidence="2">
    <location>
        <begin position="6"/>
        <end position="75"/>
    </location>
</feature>
<dbReference type="AlphaFoldDB" id="A0A9D1QTF9"/>
<name>A0A9D1QTF9_9LACO</name>
<reference evidence="3" key="2">
    <citation type="submission" date="2021-04" db="EMBL/GenBank/DDBJ databases">
        <authorList>
            <person name="Gilroy R."/>
        </authorList>
    </citation>
    <scope>NUCLEOTIDE SEQUENCE</scope>
    <source>
        <strain evidence="3">CHK173-259</strain>
    </source>
</reference>
<dbReference type="PANTHER" id="PTHR30204:SF82">
    <property type="entry name" value="TRANSCRIPTIONAL REGULATOR, MERR FAMILY"/>
    <property type="match status" value="1"/>
</dbReference>
<dbReference type="Pfam" id="PF13411">
    <property type="entry name" value="MerR_1"/>
    <property type="match status" value="1"/>
</dbReference>
<evidence type="ECO:0000256" key="1">
    <source>
        <dbReference type="ARBA" id="ARBA00023125"/>
    </source>
</evidence>
<dbReference type="SUPFAM" id="SSF46955">
    <property type="entry name" value="Putative DNA-binding domain"/>
    <property type="match status" value="1"/>
</dbReference>
<dbReference type="InterPro" id="IPR009061">
    <property type="entry name" value="DNA-bd_dom_put_sf"/>
</dbReference>
<dbReference type="Gene3D" id="1.10.1660.10">
    <property type="match status" value="1"/>
</dbReference>
<dbReference type="Proteomes" id="UP000886822">
    <property type="component" value="Unassembled WGS sequence"/>
</dbReference>
<evidence type="ECO:0000259" key="2">
    <source>
        <dbReference type="PROSITE" id="PS50937"/>
    </source>
</evidence>
<dbReference type="GO" id="GO:0003677">
    <property type="term" value="F:DNA binding"/>
    <property type="evidence" value="ECO:0007669"/>
    <property type="project" value="UniProtKB-KW"/>
</dbReference>
<dbReference type="EMBL" id="DXGJ01000062">
    <property type="protein sequence ID" value="HIW72504.1"/>
    <property type="molecule type" value="Genomic_DNA"/>
</dbReference>
<dbReference type="GO" id="GO:0003700">
    <property type="term" value="F:DNA-binding transcription factor activity"/>
    <property type="evidence" value="ECO:0007669"/>
    <property type="project" value="InterPro"/>
</dbReference>
<dbReference type="CDD" id="cd01109">
    <property type="entry name" value="HTH_YyaN"/>
    <property type="match status" value="1"/>
</dbReference>
<evidence type="ECO:0000313" key="3">
    <source>
        <dbReference type="EMBL" id="HIW72504.1"/>
    </source>
</evidence>
<dbReference type="InterPro" id="IPR047057">
    <property type="entry name" value="MerR_fam"/>
</dbReference>
<comment type="caution">
    <text evidence="3">The sequence shown here is derived from an EMBL/GenBank/DDBJ whole genome shotgun (WGS) entry which is preliminary data.</text>
</comment>
<dbReference type="PROSITE" id="PS50937">
    <property type="entry name" value="HTH_MERR_2"/>
    <property type="match status" value="1"/>
</dbReference>
<proteinExistence type="predicted"/>
<sequence>MTAPTTYTTKQVATLVGMSVSQIQYYDHLGLIPTLHRAPNGYRQFTPENVAWLQQVKIFAASGMSLKDLRRITDLVLIGKPATIEQRRTILSDHLTTLKHKQAEIRDQIDFIQQFLDDYDTIEKGAHKN</sequence>
<gene>
    <name evidence="3" type="ORF">H9875_07760</name>
</gene>